<dbReference type="Pfam" id="PF13191">
    <property type="entry name" value="AAA_16"/>
    <property type="match status" value="1"/>
</dbReference>
<dbReference type="Proteomes" id="UP000676028">
    <property type="component" value="Unassembled WGS sequence"/>
</dbReference>
<evidence type="ECO:0000256" key="4">
    <source>
        <dbReference type="HAMAP-Rule" id="MF_01407"/>
    </source>
</evidence>
<dbReference type="InterPro" id="IPR003593">
    <property type="entry name" value="AAA+_ATPase"/>
</dbReference>
<evidence type="ECO:0000256" key="3">
    <source>
        <dbReference type="ARBA" id="ARBA00022840"/>
    </source>
</evidence>
<sequence length="408" mass="45247">MKLFNTDTETQVFRNRDSLQDDYVPDELAGDTRDDEMQQLATALQPIITGDQPDNVLVRGPNGSGKTAAVRVVLNILDYEIESIEGVNFSYVIVNGSQHNTGYQLTRDLANKLHPDTDFRQGHSYSALLNAVAEGIKDLDGAVVVAIDELSDIDDVDKLLYLLTRSSSNDALAGKQMGVVATTTDASFKNELSPHVKSTIGKRTVKFDAYTSNQLREVLNHRVEKAFAEGSVDESAISLCAALATQQGGDARFALDLLKYGGDIANRGDGRVTETEINQANDMWAREHVDSIVSDFSLKERQVLCAYMELREVADVTSPRTAQIVRRYQTLAGRSKSAEVVSDRTVARYLQSLVDEGLLRSTLHQDKEGTWREYEPAFDSIHYLDALRSDVDRDKIAPHEDLVSMIKQ</sequence>
<evidence type="ECO:0000313" key="10">
    <source>
        <dbReference type="Proteomes" id="UP000676028"/>
    </source>
</evidence>
<dbReference type="HAMAP" id="MF_01407">
    <property type="entry name" value="ORC1_type_DNA_replic_protein"/>
    <property type="match status" value="1"/>
</dbReference>
<dbReference type="EMBL" id="JAERQX010000051">
    <property type="protein sequence ID" value="MBS8134056.1"/>
    <property type="molecule type" value="Genomic_DNA"/>
</dbReference>
<gene>
    <name evidence="6" type="ORF">JK351_19425</name>
    <name evidence="9" type="ORF">JK352_19455</name>
    <name evidence="8" type="ORF">JK353_19395</name>
    <name evidence="7" type="ORF">JK354_19385</name>
</gene>
<dbReference type="GeneID" id="8926973"/>
<reference evidence="7" key="1">
    <citation type="journal article" date="2021" name="Nat. Microbiol.">
        <title>Cell division in the archaeon Haloferax volcanii relies on two FtsZ proteins with distinct functions in division ring assembly and constriction.</title>
        <authorList>
            <person name="Liao Y."/>
            <person name="Ithurbide S."/>
            <person name="Evenhuis C."/>
            <person name="Loewe J."/>
            <person name="Duggin I.G."/>
        </authorList>
    </citation>
    <scope>NUCLEOTIDE SEQUENCE</scope>
    <source>
        <strain evidence="6">H98</strain>
        <strain evidence="9">ID112 - delta_ftsZ1_delta_ftsZ2</strain>
        <strain evidence="7">ID76 - delta_ftsZ1</strain>
        <strain evidence="8">ID77 - delta_ftsZ2</strain>
    </source>
</reference>
<dbReference type="OMA" id="INQANDM"/>
<evidence type="ECO:0000313" key="7">
    <source>
        <dbReference type="EMBL" id="MBS8126308.1"/>
    </source>
</evidence>
<feature type="binding site" evidence="4">
    <location>
        <position position="222"/>
    </location>
    <ligand>
        <name>ATP</name>
        <dbReference type="ChEBI" id="CHEBI:30616"/>
    </ligand>
</feature>
<dbReference type="PANTHER" id="PTHR10763:SF22">
    <property type="entry name" value="ORC1-TYPE DNA REPLICATION PROTEIN"/>
    <property type="match status" value="1"/>
</dbReference>
<dbReference type="RefSeq" id="WP_013035677.1">
    <property type="nucleotide sequence ID" value="NZ_JAERQU010000049.1"/>
</dbReference>
<dbReference type="InterPro" id="IPR036390">
    <property type="entry name" value="WH_DNA-bd_sf"/>
</dbReference>
<dbReference type="NCBIfam" id="TIGR02928">
    <property type="entry name" value="orc1/cdc6 family replication initiation protein"/>
    <property type="match status" value="1"/>
</dbReference>
<dbReference type="AlphaFoldDB" id="A0A8T5CHB0"/>
<keyword evidence="2 4" id="KW-0547">Nucleotide-binding</keyword>
<comment type="caution">
    <text evidence="7">The sequence shown here is derived from an EMBL/GenBank/DDBJ whole genome shotgun (WGS) entry which is preliminary data.</text>
</comment>
<feature type="binding site" evidence="4">
    <location>
        <position position="210"/>
    </location>
    <ligand>
        <name>ATP</name>
        <dbReference type="ChEBI" id="CHEBI:30616"/>
    </ligand>
</feature>
<name>A0A8T5CHB0_HALVO</name>
<comment type="similarity">
    <text evidence="4">Belongs to the CDC6/cdc18 family.</text>
</comment>
<dbReference type="GO" id="GO:0006260">
    <property type="term" value="P:DNA replication"/>
    <property type="evidence" value="ECO:0007669"/>
    <property type="project" value="UniProtKB-UniRule"/>
</dbReference>
<dbReference type="Gene3D" id="3.40.50.300">
    <property type="entry name" value="P-loop containing nucleotide triphosphate hydrolases"/>
    <property type="match status" value="1"/>
</dbReference>
<evidence type="ECO:0000256" key="1">
    <source>
        <dbReference type="ARBA" id="ARBA00022705"/>
    </source>
</evidence>
<dbReference type="InterPro" id="IPR014277">
    <property type="entry name" value="Orc1/Cdc6_arc"/>
</dbReference>
<dbReference type="Proteomes" id="UP000679789">
    <property type="component" value="Unassembled WGS sequence"/>
</dbReference>
<protein>
    <recommendedName>
        <fullName evidence="4">ORC1-type DNA replication protein</fullName>
    </recommendedName>
</protein>
<evidence type="ECO:0000256" key="2">
    <source>
        <dbReference type="ARBA" id="ARBA00022741"/>
    </source>
</evidence>
<keyword evidence="1 4" id="KW-0235">DNA replication</keyword>
<feature type="domain" description="AAA+ ATPase" evidence="5">
    <location>
        <begin position="52"/>
        <end position="211"/>
    </location>
</feature>
<dbReference type="EMBL" id="JAERQW010000049">
    <property type="protein sequence ID" value="MBS8130178.1"/>
    <property type="molecule type" value="Genomic_DNA"/>
</dbReference>
<dbReference type="PANTHER" id="PTHR10763">
    <property type="entry name" value="CELL DIVISION CONTROL PROTEIN 6-RELATED"/>
    <property type="match status" value="1"/>
</dbReference>
<dbReference type="SUPFAM" id="SSF46785">
    <property type="entry name" value="Winged helix' DNA-binding domain"/>
    <property type="match status" value="1"/>
</dbReference>
<dbReference type="EMBL" id="JAERQV010000048">
    <property type="protein sequence ID" value="MBS8126308.1"/>
    <property type="molecule type" value="Genomic_DNA"/>
</dbReference>
<organism evidence="7 10">
    <name type="scientific">Haloferax volcanii</name>
    <name type="common">Halobacterium volcanii</name>
    <dbReference type="NCBI Taxonomy" id="2246"/>
    <lineage>
        <taxon>Archaea</taxon>
        <taxon>Methanobacteriati</taxon>
        <taxon>Methanobacteriota</taxon>
        <taxon>Stenosarchaea group</taxon>
        <taxon>Halobacteria</taxon>
        <taxon>Halobacteriales</taxon>
        <taxon>Haloferacaceae</taxon>
        <taxon>Haloferax</taxon>
    </lineage>
</organism>
<dbReference type="EMBL" id="JAERQU010000049">
    <property type="protein sequence ID" value="MBS8121300.1"/>
    <property type="molecule type" value="Genomic_DNA"/>
</dbReference>
<evidence type="ECO:0000259" key="5">
    <source>
        <dbReference type="SMART" id="SM00382"/>
    </source>
</evidence>
<dbReference type="InterPro" id="IPR050311">
    <property type="entry name" value="ORC1/CDC6"/>
</dbReference>
<dbReference type="Proteomes" id="UP000678484">
    <property type="component" value="Unassembled WGS sequence"/>
</dbReference>
<dbReference type="InterPro" id="IPR027417">
    <property type="entry name" value="P-loop_NTPase"/>
</dbReference>
<dbReference type="GO" id="GO:0005524">
    <property type="term" value="F:ATP binding"/>
    <property type="evidence" value="ECO:0007669"/>
    <property type="project" value="UniProtKB-UniRule"/>
</dbReference>
<evidence type="ECO:0000313" key="8">
    <source>
        <dbReference type="EMBL" id="MBS8130178.1"/>
    </source>
</evidence>
<evidence type="ECO:0000313" key="6">
    <source>
        <dbReference type="EMBL" id="MBS8121300.1"/>
    </source>
</evidence>
<feature type="binding site" evidence="4">
    <location>
        <begin position="64"/>
        <end position="68"/>
    </location>
    <ligand>
        <name>ATP</name>
        <dbReference type="ChEBI" id="CHEBI:30616"/>
    </ligand>
</feature>
<dbReference type="InterPro" id="IPR041664">
    <property type="entry name" value="AAA_16"/>
</dbReference>
<keyword evidence="3 4" id="KW-0067">ATP-binding</keyword>
<accession>A0A8T5CHB0</accession>
<dbReference type="SUPFAM" id="SSF52540">
    <property type="entry name" value="P-loop containing nucleoside triphosphate hydrolases"/>
    <property type="match status" value="1"/>
</dbReference>
<dbReference type="Gene3D" id="1.10.8.60">
    <property type="match status" value="1"/>
</dbReference>
<dbReference type="SMART" id="SM00382">
    <property type="entry name" value="AAA"/>
    <property type="match status" value="1"/>
</dbReference>
<proteinExistence type="inferred from homology"/>
<evidence type="ECO:0000313" key="9">
    <source>
        <dbReference type="EMBL" id="MBS8134056.1"/>
    </source>
</evidence>
<dbReference type="Pfam" id="PF22703">
    <property type="entry name" value="Cdc6_lid"/>
    <property type="match status" value="1"/>
</dbReference>
<dbReference type="InterPro" id="IPR055237">
    <property type="entry name" value="Cdc6_lid"/>
</dbReference>
<dbReference type="Proteomes" id="UP000679371">
    <property type="component" value="Unassembled WGS sequence"/>
</dbReference>
<comment type="function">
    <text evidence="4">Involved in regulation of DNA replication.</text>
</comment>